<dbReference type="Gene3D" id="3.30.420.10">
    <property type="entry name" value="Ribonuclease H-like superfamily/Ribonuclease H"/>
    <property type="match status" value="1"/>
</dbReference>
<organism evidence="2 3">
    <name type="scientific">Cajanus cajan</name>
    <name type="common">Pigeon pea</name>
    <name type="synonym">Cajanus indicus</name>
    <dbReference type="NCBI Taxonomy" id="3821"/>
    <lineage>
        <taxon>Eukaryota</taxon>
        <taxon>Viridiplantae</taxon>
        <taxon>Streptophyta</taxon>
        <taxon>Embryophyta</taxon>
        <taxon>Tracheophyta</taxon>
        <taxon>Spermatophyta</taxon>
        <taxon>Magnoliopsida</taxon>
        <taxon>eudicotyledons</taxon>
        <taxon>Gunneridae</taxon>
        <taxon>Pentapetalae</taxon>
        <taxon>rosids</taxon>
        <taxon>fabids</taxon>
        <taxon>Fabales</taxon>
        <taxon>Fabaceae</taxon>
        <taxon>Papilionoideae</taxon>
        <taxon>50 kb inversion clade</taxon>
        <taxon>NPAAA clade</taxon>
        <taxon>indigoferoid/millettioid clade</taxon>
        <taxon>Phaseoleae</taxon>
        <taxon>Cajanus</taxon>
    </lineage>
</organism>
<dbReference type="GO" id="GO:0003676">
    <property type="term" value="F:nucleic acid binding"/>
    <property type="evidence" value="ECO:0007669"/>
    <property type="project" value="InterPro"/>
</dbReference>
<dbReference type="InterPro" id="IPR036397">
    <property type="entry name" value="RNaseH_sf"/>
</dbReference>
<accession>A0A151RZL9</accession>
<dbReference type="CDD" id="cd06222">
    <property type="entry name" value="RNase_H_like"/>
    <property type="match status" value="1"/>
</dbReference>
<dbReference type="InterPro" id="IPR053151">
    <property type="entry name" value="RNase_H-like"/>
</dbReference>
<dbReference type="AlphaFoldDB" id="A0A151RZL9"/>
<dbReference type="PANTHER" id="PTHR47723:SF20">
    <property type="entry name" value="RNASE H TYPE-1 DOMAIN-CONTAINING PROTEIN"/>
    <property type="match status" value="1"/>
</dbReference>
<name>A0A151RZL9_CAJCA</name>
<dbReference type="SUPFAM" id="SSF53098">
    <property type="entry name" value="Ribonuclease H-like"/>
    <property type="match status" value="1"/>
</dbReference>
<dbReference type="EMBL" id="KQ483513">
    <property type="protein sequence ID" value="KYP47944.1"/>
    <property type="molecule type" value="Genomic_DNA"/>
</dbReference>
<dbReference type="InterPro" id="IPR044730">
    <property type="entry name" value="RNase_H-like_dom_plant"/>
</dbReference>
<dbReference type="InterPro" id="IPR012337">
    <property type="entry name" value="RNaseH-like_sf"/>
</dbReference>
<dbReference type="GO" id="GO:0004523">
    <property type="term" value="F:RNA-DNA hybrid ribonuclease activity"/>
    <property type="evidence" value="ECO:0007669"/>
    <property type="project" value="InterPro"/>
</dbReference>
<protein>
    <recommendedName>
        <fullName evidence="1">RNase H type-1 domain-containing protein</fullName>
    </recommendedName>
</protein>
<sequence>ANSHRNGDPLRSELLAMDKGLPICRDAGFRNILCETDCMGTIEASSLSRDRIRGWHEHADLVLILQELLSRDWQVSLFRIPREINKVAHILARWGVSESGGYIEWHKPPTFVLEPVRRDGCSPLGSY</sequence>
<reference evidence="2" key="1">
    <citation type="journal article" date="2012" name="Nat. Biotechnol.">
        <title>Draft genome sequence of pigeonpea (Cajanus cajan), an orphan legume crop of resource-poor farmers.</title>
        <authorList>
            <person name="Varshney R.K."/>
            <person name="Chen W."/>
            <person name="Li Y."/>
            <person name="Bharti A.K."/>
            <person name="Saxena R.K."/>
            <person name="Schlueter J.A."/>
            <person name="Donoghue M.T."/>
            <person name="Azam S."/>
            <person name="Fan G."/>
            <person name="Whaley A.M."/>
            <person name="Farmer A.D."/>
            <person name="Sheridan J."/>
            <person name="Iwata A."/>
            <person name="Tuteja R."/>
            <person name="Penmetsa R.V."/>
            <person name="Wu W."/>
            <person name="Upadhyaya H.D."/>
            <person name="Yang S.P."/>
            <person name="Shah T."/>
            <person name="Saxena K.B."/>
            <person name="Michael T."/>
            <person name="McCombie W.R."/>
            <person name="Yang B."/>
            <person name="Zhang G."/>
            <person name="Yang H."/>
            <person name="Wang J."/>
            <person name="Spillane C."/>
            <person name="Cook D.R."/>
            <person name="May G.D."/>
            <person name="Xu X."/>
            <person name="Jackson S.A."/>
        </authorList>
    </citation>
    <scope>NUCLEOTIDE SEQUENCE [LARGE SCALE GENOMIC DNA]</scope>
</reference>
<evidence type="ECO:0000313" key="2">
    <source>
        <dbReference type="EMBL" id="KYP47944.1"/>
    </source>
</evidence>
<evidence type="ECO:0000313" key="3">
    <source>
        <dbReference type="Proteomes" id="UP000075243"/>
    </source>
</evidence>
<feature type="non-terminal residue" evidence="2">
    <location>
        <position position="1"/>
    </location>
</feature>
<evidence type="ECO:0000259" key="1">
    <source>
        <dbReference type="Pfam" id="PF13456"/>
    </source>
</evidence>
<dbReference type="InterPro" id="IPR002156">
    <property type="entry name" value="RNaseH_domain"/>
</dbReference>
<dbReference type="Proteomes" id="UP000075243">
    <property type="component" value="Unassembled WGS sequence"/>
</dbReference>
<dbReference type="PANTHER" id="PTHR47723">
    <property type="entry name" value="OS05G0353850 PROTEIN"/>
    <property type="match status" value="1"/>
</dbReference>
<keyword evidence="3" id="KW-1185">Reference proteome</keyword>
<dbReference type="Pfam" id="PF13456">
    <property type="entry name" value="RVT_3"/>
    <property type="match status" value="1"/>
</dbReference>
<dbReference type="Gramene" id="C.cajan_27648.t">
    <property type="protein sequence ID" value="C.cajan_27648.t.cds1"/>
    <property type="gene ID" value="C.cajan_27648"/>
</dbReference>
<proteinExistence type="predicted"/>
<gene>
    <name evidence="2" type="ORF">KK1_030431</name>
</gene>
<feature type="domain" description="RNase H type-1" evidence="1">
    <location>
        <begin position="6"/>
        <end position="94"/>
    </location>
</feature>